<dbReference type="OrthoDB" id="6264056at2759"/>
<proteinExistence type="predicted"/>
<dbReference type="AlphaFoldDB" id="A0A3P6USU1"/>
<evidence type="ECO:0000313" key="1">
    <source>
        <dbReference type="EMBL" id="VDK80511.1"/>
    </source>
</evidence>
<organism evidence="1 2">
    <name type="scientific">Dibothriocephalus latus</name>
    <name type="common">Fish tapeworm</name>
    <name type="synonym">Diphyllobothrium latum</name>
    <dbReference type="NCBI Taxonomy" id="60516"/>
    <lineage>
        <taxon>Eukaryota</taxon>
        <taxon>Metazoa</taxon>
        <taxon>Spiralia</taxon>
        <taxon>Lophotrochozoa</taxon>
        <taxon>Platyhelminthes</taxon>
        <taxon>Cestoda</taxon>
        <taxon>Eucestoda</taxon>
        <taxon>Diphyllobothriidea</taxon>
        <taxon>Diphyllobothriidae</taxon>
        <taxon>Dibothriocephalus</taxon>
    </lineage>
</organism>
<dbReference type="Proteomes" id="UP000281553">
    <property type="component" value="Unassembled WGS sequence"/>
</dbReference>
<reference evidence="1 2" key="1">
    <citation type="submission" date="2018-11" db="EMBL/GenBank/DDBJ databases">
        <authorList>
            <consortium name="Pathogen Informatics"/>
        </authorList>
    </citation>
    <scope>NUCLEOTIDE SEQUENCE [LARGE SCALE GENOMIC DNA]</scope>
</reference>
<protein>
    <submittedName>
        <fullName evidence="1">Uncharacterized protein</fullName>
    </submittedName>
</protein>
<dbReference type="EMBL" id="UYRU01043149">
    <property type="protein sequence ID" value="VDK80511.1"/>
    <property type="molecule type" value="Genomic_DNA"/>
</dbReference>
<evidence type="ECO:0000313" key="2">
    <source>
        <dbReference type="Proteomes" id="UP000281553"/>
    </source>
</evidence>
<gene>
    <name evidence="1" type="ORF">DILT_LOCUS3115</name>
</gene>
<keyword evidence="2" id="KW-1185">Reference proteome</keyword>
<sequence length="100" mass="11370">MIYAQLRALVEGLLRRDLLIVVWDWNGQTGPALLQITANLVLKRPVRDTGKLCQIIRKVSIELSSLSDSVHDVNVVCFADKSAKVKPWSEHFEYLLNHDT</sequence>
<accession>A0A3P6USU1</accession>
<name>A0A3P6USU1_DIBLA</name>